<dbReference type="Proteomes" id="UP000054266">
    <property type="component" value="Unassembled WGS sequence"/>
</dbReference>
<protein>
    <submittedName>
        <fullName evidence="4">Uncharacterized protein</fullName>
    </submittedName>
</protein>
<feature type="compositionally biased region" description="Low complexity" evidence="1">
    <location>
        <begin position="407"/>
        <end position="417"/>
    </location>
</feature>
<keyword evidence="2" id="KW-0472">Membrane</keyword>
<reference evidence="4 5" key="1">
    <citation type="submission" date="2015-01" db="EMBL/GenBank/DDBJ databases">
        <title>The Genome Sequence of Capronia semiimmersa CBS27337.</title>
        <authorList>
            <consortium name="The Broad Institute Genomics Platform"/>
            <person name="Cuomo C."/>
            <person name="de Hoog S."/>
            <person name="Gorbushina A."/>
            <person name="Stielow B."/>
            <person name="Teixiera M."/>
            <person name="Abouelleil A."/>
            <person name="Chapman S.B."/>
            <person name="Priest M."/>
            <person name="Young S.K."/>
            <person name="Wortman J."/>
            <person name="Nusbaum C."/>
            <person name="Birren B."/>
        </authorList>
    </citation>
    <scope>NUCLEOTIDE SEQUENCE [LARGE SCALE GENOMIC DNA]</scope>
    <source>
        <strain evidence="4 5">CBS 27337</strain>
    </source>
</reference>
<keyword evidence="2" id="KW-1133">Transmembrane helix</keyword>
<name>A0A0D2FQ14_9EURO</name>
<evidence type="ECO:0000313" key="5">
    <source>
        <dbReference type="Proteomes" id="UP000054266"/>
    </source>
</evidence>
<dbReference type="AlphaFoldDB" id="A0A0D2FQ14"/>
<evidence type="ECO:0000256" key="2">
    <source>
        <dbReference type="SAM" id="Phobius"/>
    </source>
</evidence>
<evidence type="ECO:0000256" key="1">
    <source>
        <dbReference type="SAM" id="MobiDB-lite"/>
    </source>
</evidence>
<feature type="region of interest" description="Disordered" evidence="1">
    <location>
        <begin position="389"/>
        <end position="440"/>
    </location>
</feature>
<sequence>MPRITPLRILLLVPLFYASLVLLWATLPSPDVSWGTDISDKTAEYLWRGGTVTRVYDVDDFFPYTDMTPAVQAGRRSQRSSFALDFAYNASARSLTMSGYYDAQVWNLTMLMEVASNEDGNIYLTEAFGVAVKTGDHDGINMPWFTPADATLLFWEIHKDVVTVSLRIRVFGDGNVQVLPDGNLWAHANYAQRQHSIVPLLSLVVDPTNAEGALQQAIWPAGEVTPNSSPSSTFRARRTILRVLLPSWSLVAKGVIPRIGKLIIVLAGALYLAFWMCVVYTAVVMACWKASRTAAFWPWARTFWMTRHVVSYLGAKVSSSARGPDEGRIVVATDGNKADATASGAGDEVVSSTGPRPLTSPWAFFTSSSPLDDLFVTFEATKPLVQPIGRNGLRRRRTGDDLERQVESAPSASSASEVVDEKKDTSEPCFAPPYPPPPSQ</sequence>
<accession>A0A0D2FQ14</accession>
<evidence type="ECO:0000313" key="4">
    <source>
        <dbReference type="EMBL" id="KIW70388.1"/>
    </source>
</evidence>
<feature type="compositionally biased region" description="Pro residues" evidence="1">
    <location>
        <begin position="430"/>
        <end position="440"/>
    </location>
</feature>
<organism evidence="4 5">
    <name type="scientific">Phialophora macrospora</name>
    <dbReference type="NCBI Taxonomy" id="1851006"/>
    <lineage>
        <taxon>Eukaryota</taxon>
        <taxon>Fungi</taxon>
        <taxon>Dikarya</taxon>
        <taxon>Ascomycota</taxon>
        <taxon>Pezizomycotina</taxon>
        <taxon>Eurotiomycetes</taxon>
        <taxon>Chaetothyriomycetidae</taxon>
        <taxon>Chaetothyriales</taxon>
        <taxon>Herpotrichiellaceae</taxon>
        <taxon>Phialophora</taxon>
    </lineage>
</organism>
<keyword evidence="3" id="KW-0732">Signal</keyword>
<keyword evidence="5" id="KW-1185">Reference proteome</keyword>
<feature type="signal peptide" evidence="3">
    <location>
        <begin position="1"/>
        <end position="25"/>
    </location>
</feature>
<proteinExistence type="predicted"/>
<keyword evidence="2" id="KW-0812">Transmembrane</keyword>
<feature type="transmembrane region" description="Helical" evidence="2">
    <location>
        <begin position="262"/>
        <end position="288"/>
    </location>
</feature>
<gene>
    <name evidence="4" type="ORF">PV04_02661</name>
</gene>
<feature type="chain" id="PRO_5002257858" evidence="3">
    <location>
        <begin position="26"/>
        <end position="440"/>
    </location>
</feature>
<dbReference type="HOGENOM" id="CLU_037219_0_0_1"/>
<dbReference type="EMBL" id="KN846957">
    <property type="protein sequence ID" value="KIW70388.1"/>
    <property type="molecule type" value="Genomic_DNA"/>
</dbReference>
<evidence type="ECO:0000256" key="3">
    <source>
        <dbReference type="SAM" id="SignalP"/>
    </source>
</evidence>